<dbReference type="Gene3D" id="2.60.130.10">
    <property type="entry name" value="Aromatic compound dioxygenase"/>
    <property type="match status" value="1"/>
</dbReference>
<dbReference type="InterPro" id="IPR015889">
    <property type="entry name" value="Intradiol_dOase_core"/>
</dbReference>
<dbReference type="InterPro" id="IPR000627">
    <property type="entry name" value="Intradiol_dOase_C"/>
</dbReference>
<dbReference type="SUPFAM" id="SSF49482">
    <property type="entry name" value="Aromatic compound dioxygenase"/>
    <property type="match status" value="1"/>
</dbReference>
<proteinExistence type="predicted"/>
<dbReference type="EMBL" id="AP026560">
    <property type="protein sequence ID" value="BDP41468.1"/>
    <property type="molecule type" value="Genomic_DNA"/>
</dbReference>
<dbReference type="RefSeq" id="WP_264777229.1">
    <property type="nucleotide sequence ID" value="NZ_AP026560.1"/>
</dbReference>
<reference evidence="2" key="1">
    <citation type="submission" date="2022-07" db="EMBL/GenBank/DDBJ databases">
        <title>Complete Genome Sequence of the Radioresistant Bacterium Deinococcus aetherius ST0316, Isolated from the Air Dust collected in Lower Stratosphere above Japan.</title>
        <authorList>
            <person name="Satoh K."/>
            <person name="Hagiwara K."/>
            <person name="Katsumata K."/>
            <person name="Kubo A."/>
            <person name="Yokobori S."/>
            <person name="Yamagishi A."/>
            <person name="Oono Y."/>
            <person name="Narumi I."/>
        </authorList>
    </citation>
    <scope>NUCLEOTIDE SEQUENCE</scope>
    <source>
        <strain evidence="2">ST0316</strain>
    </source>
</reference>
<organism evidence="2 3">
    <name type="scientific">Deinococcus aetherius</name>
    <dbReference type="NCBI Taxonomy" id="200252"/>
    <lineage>
        <taxon>Bacteria</taxon>
        <taxon>Thermotogati</taxon>
        <taxon>Deinococcota</taxon>
        <taxon>Deinococci</taxon>
        <taxon>Deinococcales</taxon>
        <taxon>Deinococcaceae</taxon>
        <taxon>Deinococcus</taxon>
    </lineage>
</organism>
<name>A0ABM8ACG5_9DEIO</name>
<evidence type="ECO:0000313" key="2">
    <source>
        <dbReference type="EMBL" id="BDP41468.1"/>
    </source>
</evidence>
<sequence length="267" mass="27962">MNAHPQHDDPDNDDETVGTLLSRRTALRLLGLGGAGLAVGGGVLAQGTLAQRRGSPPGGAGGTGASGAASLPGCVVRPAMTEGPYFVEEELRRSDIRRDTTTGQVSAGVPLTLTFVTSRVAVGACQPRAGVLIDVWQCDALGVYSGVQGGGGDFLRGSQVTDARGRATFTTVYPGWYPGRAVHIHFKLRPLNAGGQATGEFTSQLFFPEEVTDRVHARAPYSRKGRRNVLNAEDGIYRNGGNQLLLSLTGSPEQGYKATFDVGLNIG</sequence>
<evidence type="ECO:0000259" key="1">
    <source>
        <dbReference type="Pfam" id="PF00775"/>
    </source>
</evidence>
<dbReference type="CDD" id="cd03457">
    <property type="entry name" value="intradiol_dioxygenase_like"/>
    <property type="match status" value="1"/>
</dbReference>
<keyword evidence="3" id="KW-1185">Reference proteome</keyword>
<dbReference type="PANTHER" id="PTHR34315">
    <property type="match status" value="1"/>
</dbReference>
<gene>
    <name evidence="2" type="ORF">DAETH_14370</name>
</gene>
<evidence type="ECO:0000313" key="3">
    <source>
        <dbReference type="Proteomes" id="UP001064971"/>
    </source>
</evidence>
<protein>
    <recommendedName>
        <fullName evidence="1">Intradiol ring-cleavage dioxygenases domain-containing protein</fullName>
    </recommendedName>
</protein>
<accession>A0ABM8ACG5</accession>
<feature type="domain" description="Intradiol ring-cleavage dioxygenases" evidence="1">
    <location>
        <begin position="82"/>
        <end position="181"/>
    </location>
</feature>
<dbReference type="PANTHER" id="PTHR34315:SF1">
    <property type="entry name" value="INTRADIOL RING-CLEAVAGE DIOXYGENASES DOMAIN-CONTAINING PROTEIN-RELATED"/>
    <property type="match status" value="1"/>
</dbReference>
<dbReference type="InterPro" id="IPR006311">
    <property type="entry name" value="TAT_signal"/>
</dbReference>
<dbReference type="PROSITE" id="PS51318">
    <property type="entry name" value="TAT"/>
    <property type="match status" value="1"/>
</dbReference>
<dbReference type="Proteomes" id="UP001064971">
    <property type="component" value="Chromosome"/>
</dbReference>
<dbReference type="Pfam" id="PF00775">
    <property type="entry name" value="Dioxygenase_C"/>
    <property type="match status" value="1"/>
</dbReference>